<accession>A0A7W2EF55</accession>
<evidence type="ECO:0000256" key="11">
    <source>
        <dbReference type="SAM" id="SignalP"/>
    </source>
</evidence>
<feature type="domain" description="Porin" evidence="12">
    <location>
        <begin position="10"/>
        <end position="301"/>
    </location>
</feature>
<dbReference type="CDD" id="cd00342">
    <property type="entry name" value="gram_neg_porins"/>
    <property type="match status" value="1"/>
</dbReference>
<dbReference type="PANTHER" id="PTHR34501">
    <property type="entry name" value="PROTEIN YDDL-RELATED"/>
    <property type="match status" value="1"/>
</dbReference>
<evidence type="ECO:0000256" key="6">
    <source>
        <dbReference type="ARBA" id="ARBA00022729"/>
    </source>
</evidence>
<feature type="chain" id="PRO_5031196161" evidence="11">
    <location>
        <begin position="21"/>
        <end position="325"/>
    </location>
</feature>
<dbReference type="InterPro" id="IPR050298">
    <property type="entry name" value="Gram-neg_bact_OMP"/>
</dbReference>
<keyword evidence="6 11" id="KW-0732">Signal</keyword>
<dbReference type="AlphaFoldDB" id="A0A7W2EF55"/>
<protein>
    <submittedName>
        <fullName evidence="13">Porin</fullName>
    </submittedName>
</protein>
<comment type="subunit">
    <text evidence="2">Homotrimer.</text>
</comment>
<evidence type="ECO:0000256" key="4">
    <source>
        <dbReference type="ARBA" id="ARBA00022452"/>
    </source>
</evidence>
<evidence type="ECO:0000256" key="7">
    <source>
        <dbReference type="ARBA" id="ARBA00023065"/>
    </source>
</evidence>
<evidence type="ECO:0000259" key="12">
    <source>
        <dbReference type="Pfam" id="PF13609"/>
    </source>
</evidence>
<proteinExistence type="predicted"/>
<dbReference type="InterPro" id="IPR023614">
    <property type="entry name" value="Porin_dom_sf"/>
</dbReference>
<evidence type="ECO:0000313" key="14">
    <source>
        <dbReference type="Proteomes" id="UP000566711"/>
    </source>
</evidence>
<reference evidence="13 14" key="1">
    <citation type="submission" date="2020-07" db="EMBL/GenBank/DDBJ databases">
        <title>Novel species isolated from subtropical streams in China.</title>
        <authorList>
            <person name="Lu H."/>
        </authorList>
    </citation>
    <scope>NUCLEOTIDE SEQUENCE [LARGE SCALE GENOMIC DNA]</scope>
    <source>
        <strain evidence="13 14">FT3S</strain>
    </source>
</reference>
<dbReference type="PANTHER" id="PTHR34501:SF9">
    <property type="entry name" value="MAJOR OUTER MEMBRANE PROTEIN P.IA"/>
    <property type="match status" value="1"/>
</dbReference>
<keyword evidence="7" id="KW-0406">Ion transport</keyword>
<organism evidence="13 14">
    <name type="scientific">Rugamonas fusca</name>
    <dbReference type="NCBI Taxonomy" id="2758568"/>
    <lineage>
        <taxon>Bacteria</taxon>
        <taxon>Pseudomonadati</taxon>
        <taxon>Pseudomonadota</taxon>
        <taxon>Betaproteobacteria</taxon>
        <taxon>Burkholderiales</taxon>
        <taxon>Oxalobacteraceae</taxon>
        <taxon>Telluria group</taxon>
        <taxon>Rugamonas</taxon>
    </lineage>
</organism>
<evidence type="ECO:0000256" key="5">
    <source>
        <dbReference type="ARBA" id="ARBA00022692"/>
    </source>
</evidence>
<keyword evidence="9" id="KW-0472">Membrane</keyword>
<dbReference type="Proteomes" id="UP000566711">
    <property type="component" value="Unassembled WGS sequence"/>
</dbReference>
<name>A0A7W2EF55_9BURK</name>
<keyword evidence="3" id="KW-0813">Transport</keyword>
<comment type="caution">
    <text evidence="13">The sequence shown here is derived from an EMBL/GenBank/DDBJ whole genome shotgun (WGS) entry which is preliminary data.</text>
</comment>
<evidence type="ECO:0000256" key="1">
    <source>
        <dbReference type="ARBA" id="ARBA00004571"/>
    </source>
</evidence>
<dbReference type="Gene3D" id="2.40.160.10">
    <property type="entry name" value="Porin"/>
    <property type="match status" value="1"/>
</dbReference>
<keyword evidence="4" id="KW-1134">Transmembrane beta strand</keyword>
<evidence type="ECO:0000256" key="3">
    <source>
        <dbReference type="ARBA" id="ARBA00022448"/>
    </source>
</evidence>
<evidence type="ECO:0000256" key="2">
    <source>
        <dbReference type="ARBA" id="ARBA00011233"/>
    </source>
</evidence>
<dbReference type="InterPro" id="IPR033900">
    <property type="entry name" value="Gram_neg_porin_domain"/>
</dbReference>
<evidence type="ECO:0000256" key="8">
    <source>
        <dbReference type="ARBA" id="ARBA00023114"/>
    </source>
</evidence>
<sequence>MKRFIPLCIALALPPALAHAQVEVYGVLDLAVTSDSDAGKRVTKVDSGQQTASRLGIKGSEDLGSGLRAIFDVESQIEADTGQPSFAGRPFGSQSWVGLSGPFGAVRAGRMFTPYFGAIATNDPFDAKGPGESTRVFYDSGVRMDNTVKYSLPPTLGGVYGDLAYGAGEAAGNSQANRQLSGDIGYTAGPLNVVLAWHSANDALGMKLARSHLLGGSYDFGRIKGWLVLARSRNDSTLDTRDTLFGLSVPVGRHLIAADYVHKSDFANRDADATQLALAYYHTLSRRTNLYLIGSQLSNDGAASYQVTLPGGTRRVIAAGMRHQF</sequence>
<feature type="signal peptide" evidence="11">
    <location>
        <begin position="1"/>
        <end position="20"/>
    </location>
</feature>
<keyword evidence="8" id="KW-0626">Porin</keyword>
<dbReference type="SUPFAM" id="SSF56935">
    <property type="entry name" value="Porins"/>
    <property type="match status" value="1"/>
</dbReference>
<keyword evidence="10" id="KW-0998">Cell outer membrane</keyword>
<comment type="subcellular location">
    <subcellularLocation>
        <location evidence="1">Cell outer membrane</location>
        <topology evidence="1">Multi-pass membrane protein</topology>
    </subcellularLocation>
</comment>
<gene>
    <name evidence="13" type="ORF">H3H36_05465</name>
</gene>
<keyword evidence="14" id="KW-1185">Reference proteome</keyword>
<dbReference type="RefSeq" id="WP_182214982.1">
    <property type="nucleotide sequence ID" value="NZ_JACEZS010000003.1"/>
</dbReference>
<dbReference type="Pfam" id="PF13609">
    <property type="entry name" value="Porin_4"/>
    <property type="match status" value="1"/>
</dbReference>
<keyword evidence="5" id="KW-0812">Transmembrane</keyword>
<evidence type="ECO:0000256" key="9">
    <source>
        <dbReference type="ARBA" id="ARBA00023136"/>
    </source>
</evidence>
<dbReference type="GO" id="GO:0009279">
    <property type="term" value="C:cell outer membrane"/>
    <property type="evidence" value="ECO:0007669"/>
    <property type="project" value="UniProtKB-SubCell"/>
</dbReference>
<evidence type="ECO:0000313" key="13">
    <source>
        <dbReference type="EMBL" id="MBA5604808.1"/>
    </source>
</evidence>
<evidence type="ECO:0000256" key="10">
    <source>
        <dbReference type="ARBA" id="ARBA00023237"/>
    </source>
</evidence>
<dbReference type="GO" id="GO:0015288">
    <property type="term" value="F:porin activity"/>
    <property type="evidence" value="ECO:0007669"/>
    <property type="project" value="UniProtKB-KW"/>
</dbReference>
<dbReference type="GO" id="GO:0046930">
    <property type="term" value="C:pore complex"/>
    <property type="evidence" value="ECO:0007669"/>
    <property type="project" value="UniProtKB-KW"/>
</dbReference>
<dbReference type="EMBL" id="JACEZS010000003">
    <property type="protein sequence ID" value="MBA5604808.1"/>
    <property type="molecule type" value="Genomic_DNA"/>
</dbReference>
<dbReference type="GO" id="GO:0006811">
    <property type="term" value="P:monoatomic ion transport"/>
    <property type="evidence" value="ECO:0007669"/>
    <property type="project" value="UniProtKB-KW"/>
</dbReference>